<keyword evidence="1" id="KW-0732">Signal</keyword>
<evidence type="ECO:0000256" key="1">
    <source>
        <dbReference type="SAM" id="SignalP"/>
    </source>
</evidence>
<proteinExistence type="predicted"/>
<protein>
    <submittedName>
        <fullName evidence="2">Uncharacterized protein</fullName>
    </submittedName>
</protein>
<name>A0A812R394_9DINO</name>
<gene>
    <name evidence="2" type="ORF">SNAT2548_LOCUS22601</name>
</gene>
<feature type="chain" id="PRO_5032394602" evidence="1">
    <location>
        <begin position="16"/>
        <end position="136"/>
    </location>
</feature>
<sequence length="136" mass="14826">MMWHLVFFLGAYLEARMLEREGSRCPLRGWSTSYLTSLTQKRILLWGADQPAATFDAQAAYKRCARLLLVCSSQDVIQDVVAQVASEEPTAGVCPPLATPLAIGTAGSVTNASFVLELTGRYQDIGGAPDIVWNYV</sequence>
<evidence type="ECO:0000313" key="2">
    <source>
        <dbReference type="EMBL" id="CAE7415719.1"/>
    </source>
</evidence>
<reference evidence="2" key="1">
    <citation type="submission" date="2021-02" db="EMBL/GenBank/DDBJ databases">
        <authorList>
            <person name="Dougan E. K."/>
            <person name="Rhodes N."/>
            <person name="Thang M."/>
            <person name="Chan C."/>
        </authorList>
    </citation>
    <scope>NUCLEOTIDE SEQUENCE</scope>
</reference>
<feature type="signal peptide" evidence="1">
    <location>
        <begin position="1"/>
        <end position="15"/>
    </location>
</feature>
<dbReference type="AlphaFoldDB" id="A0A812R394"/>
<dbReference type="Proteomes" id="UP000604046">
    <property type="component" value="Unassembled WGS sequence"/>
</dbReference>
<accession>A0A812R394</accession>
<dbReference type="EMBL" id="CAJNDS010002294">
    <property type="protein sequence ID" value="CAE7415719.1"/>
    <property type="molecule type" value="Genomic_DNA"/>
</dbReference>
<organism evidence="2 3">
    <name type="scientific">Symbiodinium natans</name>
    <dbReference type="NCBI Taxonomy" id="878477"/>
    <lineage>
        <taxon>Eukaryota</taxon>
        <taxon>Sar</taxon>
        <taxon>Alveolata</taxon>
        <taxon>Dinophyceae</taxon>
        <taxon>Suessiales</taxon>
        <taxon>Symbiodiniaceae</taxon>
        <taxon>Symbiodinium</taxon>
    </lineage>
</organism>
<dbReference type="OrthoDB" id="438518at2759"/>
<comment type="caution">
    <text evidence="2">The sequence shown here is derived from an EMBL/GenBank/DDBJ whole genome shotgun (WGS) entry which is preliminary data.</text>
</comment>
<evidence type="ECO:0000313" key="3">
    <source>
        <dbReference type="Proteomes" id="UP000604046"/>
    </source>
</evidence>
<keyword evidence="3" id="KW-1185">Reference proteome</keyword>